<dbReference type="Gene3D" id="3.40.50.2000">
    <property type="entry name" value="Glycogen Phosphorylase B"/>
    <property type="match status" value="2"/>
</dbReference>
<proteinExistence type="inferred from homology"/>
<sequence>MKAAFILGTRPEGIKLAPIISKLRQERDFTPLVIHTGQHTELLDDVLNIFSIQPDYQLSLMKPNQSAEQVIAAAIPVIADILKAEKPDMVAVVGDTATTFAAAFTAFHLQIPVMHIEAGLRTYDPYTPFPEEMYRQLVTRIAAVHFAPTEQNKQNLLQENIDESNIHVVGNPVIDALFYIQNHAPSPLKELEHMINAERKLILLTTHRRENMKSMRYIYEAINEMINRYDDVEVIFPVHPNPNVRNQVRSFLNAHNRLHMIDPVDYASFTHLYSHAYLVITDSGGIQEEAPAFDVPVVVTRSSTERTEGVEAGTLILAGTEKQTIMKAIDTLLTVESYYQRAAAAANPYGDGRTSERIVKWLKEYKAANN</sequence>
<comment type="similarity">
    <text evidence="2 4">Belongs to the UDP-N-acetylglucosamine 2-epimerase family.</text>
</comment>
<evidence type="ECO:0000256" key="2">
    <source>
        <dbReference type="ARBA" id="ARBA00038209"/>
    </source>
</evidence>
<feature type="domain" description="UDP-N-acetylglucosamine 2-epimerase" evidence="5">
    <location>
        <begin position="22"/>
        <end position="363"/>
    </location>
</feature>
<evidence type="ECO:0000313" key="6">
    <source>
        <dbReference type="EMBL" id="SNZ05562.1"/>
    </source>
</evidence>
<keyword evidence="1 4" id="KW-0413">Isomerase</keyword>
<protein>
    <recommendedName>
        <fullName evidence="3">UDP-N-acetylglucosamine 2-epimerase (non-hydrolyzing)</fullName>
        <ecNumber evidence="3">5.1.3.14</ecNumber>
    </recommendedName>
</protein>
<evidence type="ECO:0000256" key="1">
    <source>
        <dbReference type="ARBA" id="ARBA00023235"/>
    </source>
</evidence>
<dbReference type="GO" id="GO:0008761">
    <property type="term" value="F:UDP-N-acetylglucosamine 2-epimerase activity"/>
    <property type="evidence" value="ECO:0007669"/>
    <property type="project" value="UniProtKB-EC"/>
</dbReference>
<evidence type="ECO:0000256" key="4">
    <source>
        <dbReference type="RuleBase" id="RU003513"/>
    </source>
</evidence>
<evidence type="ECO:0000256" key="3">
    <source>
        <dbReference type="ARBA" id="ARBA00038858"/>
    </source>
</evidence>
<dbReference type="Proteomes" id="UP000219356">
    <property type="component" value="Unassembled WGS sequence"/>
</dbReference>
<dbReference type="EMBL" id="OBEK01000001">
    <property type="protein sequence ID" value="SNZ05562.1"/>
    <property type="molecule type" value="Genomic_DNA"/>
</dbReference>
<organism evidence="6 7">
    <name type="scientific">Terribacillus aidingensis</name>
    <dbReference type="NCBI Taxonomy" id="586416"/>
    <lineage>
        <taxon>Bacteria</taxon>
        <taxon>Bacillati</taxon>
        <taxon>Bacillota</taxon>
        <taxon>Bacilli</taxon>
        <taxon>Bacillales</taxon>
        <taxon>Bacillaceae</taxon>
        <taxon>Terribacillus</taxon>
    </lineage>
</organism>
<evidence type="ECO:0000259" key="5">
    <source>
        <dbReference type="Pfam" id="PF02350"/>
    </source>
</evidence>
<reference evidence="7" key="1">
    <citation type="submission" date="2017-09" db="EMBL/GenBank/DDBJ databases">
        <authorList>
            <person name="Varghese N."/>
            <person name="Submissions S."/>
        </authorList>
    </citation>
    <scope>NUCLEOTIDE SEQUENCE [LARGE SCALE GENOMIC DNA]</scope>
    <source>
        <strain evidence="7">CGMCC 1.8913</strain>
    </source>
</reference>
<dbReference type="EC" id="5.1.3.14" evidence="3"/>
<dbReference type="OrthoDB" id="9803238at2"/>
<dbReference type="SUPFAM" id="SSF53756">
    <property type="entry name" value="UDP-Glycosyltransferase/glycogen phosphorylase"/>
    <property type="match status" value="1"/>
</dbReference>
<name>A0A285N7V5_9BACI</name>
<evidence type="ECO:0000313" key="7">
    <source>
        <dbReference type="Proteomes" id="UP000219356"/>
    </source>
</evidence>
<gene>
    <name evidence="6" type="ORF">SAMN05421503_0983</name>
</gene>
<keyword evidence="7" id="KW-1185">Reference proteome</keyword>
<dbReference type="InterPro" id="IPR003331">
    <property type="entry name" value="UDP_GlcNAc_Epimerase_2_dom"/>
</dbReference>
<dbReference type="InterPro" id="IPR029767">
    <property type="entry name" value="WecB-like"/>
</dbReference>
<dbReference type="PANTHER" id="PTHR43174">
    <property type="entry name" value="UDP-N-ACETYLGLUCOSAMINE 2-EPIMERASE"/>
    <property type="match status" value="1"/>
</dbReference>
<dbReference type="AlphaFoldDB" id="A0A285N7V5"/>
<dbReference type="RefSeq" id="WP_097039754.1">
    <property type="nucleotide sequence ID" value="NZ_OBEK01000001.1"/>
</dbReference>
<dbReference type="PANTHER" id="PTHR43174:SF2">
    <property type="entry name" value="UDP-N-ACETYLGLUCOSAMINE 2-EPIMERASE"/>
    <property type="match status" value="1"/>
</dbReference>
<dbReference type="CDD" id="cd03786">
    <property type="entry name" value="GTB_UDP-GlcNAc_2-Epimerase"/>
    <property type="match status" value="1"/>
</dbReference>
<dbReference type="NCBIfam" id="TIGR00236">
    <property type="entry name" value="wecB"/>
    <property type="match status" value="1"/>
</dbReference>
<dbReference type="Pfam" id="PF02350">
    <property type="entry name" value="Epimerase_2"/>
    <property type="match status" value="1"/>
</dbReference>
<accession>A0A285N7V5</accession>